<proteinExistence type="inferred from homology"/>
<comment type="similarity">
    <text evidence="1">Belongs to the thiamine-monophosphate kinase family.</text>
</comment>
<dbReference type="AlphaFoldDB" id="A0A557SVA5"/>
<dbReference type="PANTHER" id="PTHR30270">
    <property type="entry name" value="THIAMINE-MONOPHOSPHATE KINASE"/>
    <property type="match status" value="1"/>
</dbReference>
<dbReference type="SUPFAM" id="SSF56042">
    <property type="entry name" value="PurM C-terminal domain-like"/>
    <property type="match status" value="1"/>
</dbReference>
<feature type="binding site" evidence="1">
    <location>
        <position position="55"/>
    </location>
    <ligand>
        <name>Mg(2+)</name>
        <dbReference type="ChEBI" id="CHEBI:18420"/>
        <label>4</label>
    </ligand>
</feature>
<evidence type="ECO:0000259" key="3">
    <source>
        <dbReference type="Pfam" id="PF02769"/>
    </source>
</evidence>
<dbReference type="GO" id="GO:0005524">
    <property type="term" value="F:ATP binding"/>
    <property type="evidence" value="ECO:0007669"/>
    <property type="project" value="UniProtKB-UniRule"/>
</dbReference>
<accession>A0A557SVA5</accession>
<feature type="binding site" evidence="1">
    <location>
        <position position="85"/>
    </location>
    <ligand>
        <name>Mg(2+)</name>
        <dbReference type="ChEBI" id="CHEBI:18420"/>
        <label>2</label>
    </ligand>
</feature>
<feature type="binding site" evidence="1">
    <location>
        <position position="85"/>
    </location>
    <ligand>
        <name>Mg(2+)</name>
        <dbReference type="ChEBI" id="CHEBI:18420"/>
        <label>4</label>
    </ligand>
</feature>
<feature type="binding site" evidence="1">
    <location>
        <position position="64"/>
    </location>
    <ligand>
        <name>substrate</name>
    </ligand>
</feature>
<comment type="catalytic activity">
    <reaction evidence="1">
        <text>thiamine phosphate + ATP = thiamine diphosphate + ADP</text>
        <dbReference type="Rhea" id="RHEA:15913"/>
        <dbReference type="ChEBI" id="CHEBI:30616"/>
        <dbReference type="ChEBI" id="CHEBI:37575"/>
        <dbReference type="ChEBI" id="CHEBI:58937"/>
        <dbReference type="ChEBI" id="CHEBI:456216"/>
        <dbReference type="EC" id="2.7.4.16"/>
    </reaction>
</comment>
<dbReference type="InterPro" id="IPR036921">
    <property type="entry name" value="PurM-like_N_sf"/>
</dbReference>
<comment type="function">
    <text evidence="1">Catalyzes the ATP-dependent phosphorylation of thiamine-monophosphate (TMP) to form thiamine-pyrophosphate (TPP), the active form of vitamin B1.</text>
</comment>
<dbReference type="EMBL" id="VOAH01000007">
    <property type="protein sequence ID" value="TVP40544.1"/>
    <property type="molecule type" value="Genomic_DNA"/>
</dbReference>
<feature type="binding site" evidence="1">
    <location>
        <position position="159"/>
    </location>
    <ligand>
        <name>ATP</name>
        <dbReference type="ChEBI" id="CHEBI:30616"/>
    </ligand>
</feature>
<dbReference type="GO" id="GO:0009030">
    <property type="term" value="F:thiamine-phosphate kinase activity"/>
    <property type="evidence" value="ECO:0007669"/>
    <property type="project" value="UniProtKB-UniRule"/>
</dbReference>
<feature type="binding site" evidence="1">
    <location>
        <begin position="132"/>
        <end position="133"/>
    </location>
    <ligand>
        <name>ATP</name>
        <dbReference type="ChEBI" id="CHEBI:30616"/>
    </ligand>
</feature>
<evidence type="ECO:0000313" key="5">
    <source>
        <dbReference type="Proteomes" id="UP000315289"/>
    </source>
</evidence>
<dbReference type="PIRSF" id="PIRSF005303">
    <property type="entry name" value="Thiam_monoph_kin"/>
    <property type="match status" value="1"/>
</dbReference>
<dbReference type="NCBIfam" id="TIGR01379">
    <property type="entry name" value="thiL"/>
    <property type="match status" value="1"/>
</dbReference>
<dbReference type="InterPro" id="IPR010918">
    <property type="entry name" value="PurM-like_C_dom"/>
</dbReference>
<feature type="binding site" evidence="1">
    <location>
        <position position="133"/>
    </location>
    <ligand>
        <name>Mg(2+)</name>
        <dbReference type="ChEBI" id="CHEBI:18420"/>
        <label>1</label>
    </ligand>
</feature>
<feature type="domain" description="PurM-like C-terminal" evidence="3">
    <location>
        <begin position="165"/>
        <end position="316"/>
    </location>
</feature>
<comment type="caution">
    <text evidence="4">The sequence shown here is derived from an EMBL/GenBank/DDBJ whole genome shotgun (WGS) entry which is preliminary data.</text>
</comment>
<dbReference type="InterPro" id="IPR006283">
    <property type="entry name" value="ThiL-like"/>
</dbReference>
<dbReference type="InterPro" id="IPR036676">
    <property type="entry name" value="PurM-like_C_sf"/>
</dbReference>
<protein>
    <recommendedName>
        <fullName evidence="1">Thiamine-monophosphate kinase</fullName>
        <shortName evidence="1">TMP kinase</shortName>
        <shortName evidence="1">Thiamine-phosphate kinase</shortName>
        <ecNumber evidence="1">2.7.4.16</ecNumber>
    </recommendedName>
</protein>
<keyword evidence="1" id="KW-0067">ATP-binding</keyword>
<feature type="binding site" evidence="1">
    <location>
        <position position="227"/>
    </location>
    <ligand>
        <name>ATP</name>
        <dbReference type="ChEBI" id="CHEBI:30616"/>
    </ligand>
</feature>
<feature type="binding site" evidence="1">
    <location>
        <position position="335"/>
    </location>
    <ligand>
        <name>substrate</name>
    </ligand>
</feature>
<dbReference type="InterPro" id="IPR016188">
    <property type="entry name" value="PurM-like_N"/>
</dbReference>
<reference evidence="4 5" key="1">
    <citation type="journal article" date="2019" name="Front. Microbiol.">
        <title>Ammonia Oxidation by the Arctic Terrestrial Thaumarchaeote Candidatus Nitrosocosmicus arcticus Is Stimulated by Increasing Temperatures.</title>
        <authorList>
            <person name="Alves R.J.E."/>
            <person name="Kerou M."/>
            <person name="Zappe A."/>
            <person name="Bittner R."/>
            <person name="Abby S.S."/>
            <person name="Schmidt H.A."/>
            <person name="Pfeifer K."/>
            <person name="Schleper C."/>
        </authorList>
    </citation>
    <scope>NUCLEOTIDE SEQUENCE [LARGE SCALE GENOMIC DNA]</scope>
    <source>
        <strain evidence="4 5">Kfb</strain>
    </source>
</reference>
<comment type="pathway">
    <text evidence="1">Cofactor biosynthesis; thiamine diphosphate biosynthesis; thiamine diphosphate from thiamine phosphate: step 1/1.</text>
</comment>
<evidence type="ECO:0000256" key="1">
    <source>
        <dbReference type="HAMAP-Rule" id="MF_02128"/>
    </source>
</evidence>
<evidence type="ECO:0000259" key="2">
    <source>
        <dbReference type="Pfam" id="PF00586"/>
    </source>
</evidence>
<dbReference type="GO" id="GO:0009229">
    <property type="term" value="P:thiamine diphosphate biosynthetic process"/>
    <property type="evidence" value="ECO:0007669"/>
    <property type="project" value="UniProtKB-UniRule"/>
</dbReference>
<comment type="caution">
    <text evidence="1">Lacks conserved residue(s) required for the propagation of feature annotation.</text>
</comment>
<keyword evidence="1" id="KW-0460">Magnesium</keyword>
<dbReference type="Proteomes" id="UP000315289">
    <property type="component" value="Unassembled WGS sequence"/>
</dbReference>
<dbReference type="EC" id="2.7.4.16" evidence="1"/>
<dbReference type="GO" id="GO:0000287">
    <property type="term" value="F:magnesium ion binding"/>
    <property type="evidence" value="ECO:0007669"/>
    <property type="project" value="UniProtKB-UniRule"/>
</dbReference>
<organism evidence="4 5">
    <name type="scientific">Candidatus Nitrosocosmicus arcticus</name>
    <dbReference type="NCBI Taxonomy" id="2035267"/>
    <lineage>
        <taxon>Archaea</taxon>
        <taxon>Nitrososphaerota</taxon>
        <taxon>Nitrososphaeria</taxon>
        <taxon>Nitrososphaerales</taxon>
        <taxon>Nitrososphaeraceae</taxon>
        <taxon>Candidatus Nitrosocosmicus</taxon>
    </lineage>
</organism>
<keyword evidence="5" id="KW-1185">Reference proteome</keyword>
<feature type="binding site" evidence="1">
    <location>
        <position position="225"/>
    </location>
    <ligand>
        <name>Mg(2+)</name>
        <dbReference type="ChEBI" id="CHEBI:18420"/>
        <label>3</label>
    </ligand>
</feature>
<dbReference type="HAMAP" id="MF_02128">
    <property type="entry name" value="TMP_kinase"/>
    <property type="match status" value="1"/>
</dbReference>
<feature type="binding site" evidence="1">
    <location>
        <position position="57"/>
    </location>
    <ligand>
        <name>Mg(2+)</name>
        <dbReference type="ChEBI" id="CHEBI:18420"/>
        <label>1</label>
    </ligand>
</feature>
<feature type="domain" description="PurM-like N-terminal" evidence="2">
    <location>
        <begin position="45"/>
        <end position="149"/>
    </location>
</feature>
<sequence length="339" mass="37279">MKKFNEKQILNLIVSKFGNKNMEPYIGKDDISIIPLNSLNSSSNEVNDDKFLAVTCDMLVEHTDVPPKMTFEQIARKSVVSSVSDLVSKGIMPKAALISLGLPKSLKNSGISKLINGLSLASEEFGIEIIGGDINESKEIIIDCCMFGTLSSIANIPRRNGACIGDYVVVSGIFGYSSSGLKILMNNLPSPDSYFRKRSVDSVLKPYPSYEFGIFIANYFSSSMDSSDGLASSLYELSKESGVNLLIEEDKIPIPSKLKEFLSINNLDFHDLVFYGGEEYNIVGTISEKNILEISKVLKLHHLKLYIIGKVVSGNGRVFVLTSDGNKKLLKNKGYTHFT</sequence>
<feature type="binding site" evidence="1">
    <location>
        <position position="228"/>
    </location>
    <ligand>
        <name>Mg(2+)</name>
        <dbReference type="ChEBI" id="CHEBI:18420"/>
        <label>5</label>
    </ligand>
</feature>
<feature type="binding site" evidence="1">
    <location>
        <position position="30"/>
    </location>
    <ligand>
        <name>Mg(2+)</name>
        <dbReference type="ChEBI" id="CHEBI:18420"/>
        <label>4</label>
    </ligand>
</feature>
<keyword evidence="1" id="KW-0479">Metal-binding</keyword>
<gene>
    <name evidence="1 4" type="primary">thiL</name>
    <name evidence="4" type="ORF">NARC_70125</name>
</gene>
<feature type="binding site" evidence="1">
    <location>
        <position position="278"/>
    </location>
    <ligand>
        <name>substrate</name>
    </ligand>
</feature>
<dbReference type="Gene3D" id="3.90.650.10">
    <property type="entry name" value="PurM-like C-terminal domain"/>
    <property type="match status" value="1"/>
</dbReference>
<name>A0A557SVA5_9ARCH</name>
<dbReference type="UniPathway" id="UPA00060">
    <property type="reaction ID" value="UER00142"/>
</dbReference>
<dbReference type="OrthoDB" id="45909at2157"/>
<dbReference type="SUPFAM" id="SSF55326">
    <property type="entry name" value="PurM N-terminal domain-like"/>
    <property type="match status" value="1"/>
</dbReference>
<dbReference type="RefSeq" id="WP_144731116.1">
    <property type="nucleotide sequence ID" value="NZ_ML675583.1"/>
</dbReference>
<feature type="binding site" evidence="1">
    <location>
        <position position="30"/>
    </location>
    <ligand>
        <name>Mg(2+)</name>
        <dbReference type="ChEBI" id="CHEBI:18420"/>
        <label>3</label>
    </ligand>
</feature>
<comment type="miscellaneous">
    <text evidence="1">Reaction mechanism of ThiL seems to utilize a direct, inline transfer of the gamma-phosphate of ATP to TMP rather than a phosphorylated enzyme intermediate.</text>
</comment>
<feature type="binding site" evidence="1">
    <location>
        <position position="85"/>
    </location>
    <ligand>
        <name>Mg(2+)</name>
        <dbReference type="ChEBI" id="CHEBI:18420"/>
        <label>3</label>
    </ligand>
</feature>
<dbReference type="Pfam" id="PF02769">
    <property type="entry name" value="AIRS_C"/>
    <property type="match status" value="1"/>
</dbReference>
<keyword evidence="1 4" id="KW-0808">Transferase</keyword>
<evidence type="ECO:0000313" key="4">
    <source>
        <dbReference type="EMBL" id="TVP40544.1"/>
    </source>
</evidence>
<keyword evidence="1" id="KW-0784">Thiamine biosynthesis</keyword>
<dbReference type="Pfam" id="PF00586">
    <property type="entry name" value="AIRS"/>
    <property type="match status" value="1"/>
</dbReference>
<keyword evidence="1" id="KW-0547">Nucleotide-binding</keyword>
<dbReference type="GO" id="GO:0009228">
    <property type="term" value="P:thiamine biosynthetic process"/>
    <property type="evidence" value="ECO:0007669"/>
    <property type="project" value="UniProtKB-KW"/>
</dbReference>
<keyword evidence="1 4" id="KW-0418">Kinase</keyword>
<dbReference type="Gene3D" id="3.30.1330.10">
    <property type="entry name" value="PurM-like, N-terminal domain"/>
    <property type="match status" value="1"/>
</dbReference>
<feature type="binding site" evidence="1">
    <location>
        <position position="57"/>
    </location>
    <ligand>
        <name>Mg(2+)</name>
        <dbReference type="ChEBI" id="CHEBI:18420"/>
        <label>2</label>
    </ligand>
</feature>
<dbReference type="PANTHER" id="PTHR30270:SF0">
    <property type="entry name" value="THIAMINE-MONOPHOSPHATE KINASE"/>
    <property type="match status" value="1"/>
</dbReference>
<dbReference type="CDD" id="cd02194">
    <property type="entry name" value="ThiL"/>
    <property type="match status" value="1"/>
</dbReference>